<evidence type="ECO:0000313" key="2">
    <source>
        <dbReference type="EMBL" id="JAH13503.1"/>
    </source>
</evidence>
<organism evidence="2">
    <name type="scientific">Anguilla anguilla</name>
    <name type="common">European freshwater eel</name>
    <name type="synonym">Muraena anguilla</name>
    <dbReference type="NCBI Taxonomy" id="7936"/>
    <lineage>
        <taxon>Eukaryota</taxon>
        <taxon>Metazoa</taxon>
        <taxon>Chordata</taxon>
        <taxon>Craniata</taxon>
        <taxon>Vertebrata</taxon>
        <taxon>Euteleostomi</taxon>
        <taxon>Actinopterygii</taxon>
        <taxon>Neopterygii</taxon>
        <taxon>Teleostei</taxon>
        <taxon>Anguilliformes</taxon>
        <taxon>Anguillidae</taxon>
        <taxon>Anguilla</taxon>
    </lineage>
</organism>
<protein>
    <submittedName>
        <fullName evidence="2">Uncharacterized protein</fullName>
    </submittedName>
</protein>
<feature type="chain" id="PRO_5002430991" evidence="1">
    <location>
        <begin position="25"/>
        <end position="83"/>
    </location>
</feature>
<feature type="signal peptide" evidence="1">
    <location>
        <begin position="1"/>
        <end position="24"/>
    </location>
</feature>
<evidence type="ECO:0000256" key="1">
    <source>
        <dbReference type="SAM" id="SignalP"/>
    </source>
</evidence>
<accession>A0A0E9QBM1</accession>
<name>A0A0E9QBM1_ANGAN</name>
<reference evidence="2" key="2">
    <citation type="journal article" date="2015" name="Fish Shellfish Immunol.">
        <title>Early steps in the European eel (Anguilla anguilla)-Vibrio vulnificus interaction in the gills: Role of the RtxA13 toxin.</title>
        <authorList>
            <person name="Callol A."/>
            <person name="Pajuelo D."/>
            <person name="Ebbesson L."/>
            <person name="Teles M."/>
            <person name="MacKenzie S."/>
            <person name="Amaro C."/>
        </authorList>
    </citation>
    <scope>NUCLEOTIDE SEQUENCE</scope>
</reference>
<sequence length="83" mass="9302">MATVCMLVAQYGFLLTISIFYGSAKPDKNDGIHPNALGSFCKHFLLGLILRTQVTNYSPRTWTQHRSIIGTRFLAHIVEPLPL</sequence>
<keyword evidence="1" id="KW-0732">Signal</keyword>
<proteinExistence type="predicted"/>
<dbReference type="AlphaFoldDB" id="A0A0E9QBM1"/>
<dbReference type="EMBL" id="GBXM01095074">
    <property type="protein sequence ID" value="JAH13503.1"/>
    <property type="molecule type" value="Transcribed_RNA"/>
</dbReference>
<reference evidence="2" key="1">
    <citation type="submission" date="2014-11" db="EMBL/GenBank/DDBJ databases">
        <authorList>
            <person name="Amaro Gonzalez C."/>
        </authorList>
    </citation>
    <scope>NUCLEOTIDE SEQUENCE</scope>
</reference>